<dbReference type="STRING" id="1447715.AH67_00665"/>
<feature type="compositionally biased region" description="Low complexity" evidence="1">
    <location>
        <begin position="1"/>
        <end position="11"/>
    </location>
</feature>
<dbReference type="SUPFAM" id="SSF103473">
    <property type="entry name" value="MFS general substrate transporter"/>
    <property type="match status" value="1"/>
</dbReference>
<dbReference type="PANTHER" id="PTHR23528:SF1">
    <property type="entry name" value="MAJOR FACILITATOR SUPERFAMILY (MFS) PROFILE DOMAIN-CONTAINING PROTEIN"/>
    <property type="match status" value="1"/>
</dbReference>
<feature type="transmembrane region" description="Helical" evidence="2">
    <location>
        <begin position="372"/>
        <end position="393"/>
    </location>
</feature>
<gene>
    <name evidence="3" type="ORF">AH67_00665</name>
</gene>
<feature type="transmembrane region" description="Helical" evidence="2">
    <location>
        <begin position="120"/>
        <end position="140"/>
    </location>
</feature>
<evidence type="ECO:0000256" key="2">
    <source>
        <dbReference type="SAM" id="Phobius"/>
    </source>
</evidence>
<sequence>MNYQSPQQNPNEPERPAPRPFPNSDYVRPGIDDRPDLDKALTDEDKAAVARLAVRQKPKTPPAAADQPEVQAAAMGVTAPVGGADEPVPDLESAFLDMRDPMVDANGDRPTKTQILRMKIGFACTAFFLALALAALNITLVPQELDALSGPVGGAIGLAWVLGVGILCSFIATIFFLPLSDHTRTPFGRRAPWFAGGTILSVIFAFALSACHAPVAVGIVWAIMQIGIAAALCSLHASLGERVPDKFRDAVGRWRTVGLLAGLVCGIWLGVLMAHNPAEGMDLCAIGLLIAGIVGLLVIPRESSTVYSRASPMTNDDLLVTLRVPHPTRTWRMICLTRLFASAGAVLAIAFVWFVVRYLHGAGEGLDVRATMIMVALMGLLACAMALLSEGVTDLIHSSTDSDQLVLMVGVVLSIVAAVVPLVSYTTAGLYVFAGVGGFAVHMVDDALQALAVSSVPQLDRMAGYLAVFNSSATLGRLLGVAAGGFVFAYATTFSSVFLWAAVAFALAGVCAAVAIASSRKQG</sequence>
<dbReference type="HOGENOM" id="CLU_040011_0_0_11"/>
<dbReference type="EMBL" id="CP007457">
    <property type="protein sequence ID" value="AIZ15624.1"/>
    <property type="molecule type" value="Genomic_DNA"/>
</dbReference>
<keyword evidence="2" id="KW-1133">Transmembrane helix</keyword>
<feature type="region of interest" description="Disordered" evidence="1">
    <location>
        <begin position="1"/>
        <end position="42"/>
    </location>
</feature>
<organism evidence="3 4">
    <name type="scientific">Bifidobacterium pseudolongum PV8-2</name>
    <dbReference type="NCBI Taxonomy" id="1447715"/>
    <lineage>
        <taxon>Bacteria</taxon>
        <taxon>Bacillati</taxon>
        <taxon>Actinomycetota</taxon>
        <taxon>Actinomycetes</taxon>
        <taxon>Bifidobacteriales</taxon>
        <taxon>Bifidobacteriaceae</taxon>
        <taxon>Bifidobacterium</taxon>
    </lineage>
</organism>
<feature type="transmembrane region" description="Helical" evidence="2">
    <location>
        <begin position="215"/>
        <end position="235"/>
    </location>
</feature>
<feature type="transmembrane region" description="Helical" evidence="2">
    <location>
        <begin position="256"/>
        <end position="274"/>
    </location>
</feature>
<feature type="transmembrane region" description="Helical" evidence="2">
    <location>
        <begin position="497"/>
        <end position="517"/>
    </location>
</feature>
<dbReference type="PANTHER" id="PTHR23528">
    <property type="match status" value="1"/>
</dbReference>
<dbReference type="CDD" id="cd06174">
    <property type="entry name" value="MFS"/>
    <property type="match status" value="1"/>
</dbReference>
<evidence type="ECO:0000256" key="1">
    <source>
        <dbReference type="SAM" id="MobiDB-lite"/>
    </source>
</evidence>
<proteinExistence type="predicted"/>
<keyword evidence="2" id="KW-0472">Membrane</keyword>
<feature type="compositionally biased region" description="Basic and acidic residues" evidence="1">
    <location>
        <begin position="30"/>
        <end position="42"/>
    </location>
</feature>
<reference evidence="3 4" key="1">
    <citation type="journal article" date="2015" name="Genome Announc.">
        <title>Bifidobacterium pseudolongum Strain PV8-2, Isolated from a Stool Sample of an Anemic Kenyan Infant.</title>
        <authorList>
            <person name="Vazquez-Gutierrez P."/>
            <person name="Lacroix C."/>
            <person name="Chassard C."/>
            <person name="Klumpp J."/>
            <person name="Stevens M.J."/>
            <person name="Jans C."/>
        </authorList>
    </citation>
    <scope>NUCLEOTIDE SEQUENCE [LARGE SCALE GENOMIC DNA]</scope>
    <source>
        <strain evidence="3 4">PV8-2</strain>
    </source>
</reference>
<feature type="transmembrane region" description="Helical" evidence="2">
    <location>
        <begin position="339"/>
        <end position="360"/>
    </location>
</feature>
<dbReference type="Gene3D" id="1.20.1250.20">
    <property type="entry name" value="MFS general substrate transporter like domains"/>
    <property type="match status" value="1"/>
</dbReference>
<accession>A0A0A7I9X4</accession>
<protein>
    <submittedName>
        <fullName evidence="3">Sodium:solute symporter</fullName>
    </submittedName>
</protein>
<dbReference type="AlphaFoldDB" id="A0A0A7I9X4"/>
<dbReference type="RefSeq" id="WP_039170848.1">
    <property type="nucleotide sequence ID" value="NZ_CP007457.1"/>
</dbReference>
<name>A0A0A7I9X4_9BIFI</name>
<feature type="transmembrane region" description="Helical" evidence="2">
    <location>
        <begin position="405"/>
        <end position="424"/>
    </location>
</feature>
<dbReference type="Proteomes" id="UP000030636">
    <property type="component" value="Chromosome"/>
</dbReference>
<feature type="transmembrane region" description="Helical" evidence="2">
    <location>
        <begin position="191"/>
        <end position="209"/>
    </location>
</feature>
<evidence type="ECO:0000313" key="4">
    <source>
        <dbReference type="Proteomes" id="UP000030636"/>
    </source>
</evidence>
<keyword evidence="4" id="KW-1185">Reference proteome</keyword>
<feature type="transmembrane region" description="Helical" evidence="2">
    <location>
        <begin position="152"/>
        <end position="179"/>
    </location>
</feature>
<keyword evidence="2" id="KW-0812">Transmembrane</keyword>
<dbReference type="KEGG" id="bpsp:AH67_00665"/>
<dbReference type="OrthoDB" id="7584869at2"/>
<feature type="transmembrane region" description="Helical" evidence="2">
    <location>
        <begin position="280"/>
        <end position="299"/>
    </location>
</feature>
<feature type="transmembrane region" description="Helical" evidence="2">
    <location>
        <begin position="465"/>
        <end position="491"/>
    </location>
</feature>
<evidence type="ECO:0000313" key="3">
    <source>
        <dbReference type="EMBL" id="AIZ15624.1"/>
    </source>
</evidence>
<feature type="transmembrane region" description="Helical" evidence="2">
    <location>
        <begin position="430"/>
        <end position="453"/>
    </location>
</feature>
<dbReference type="InterPro" id="IPR036259">
    <property type="entry name" value="MFS_trans_sf"/>
</dbReference>